<dbReference type="OrthoDB" id="524799at2759"/>
<reference evidence="9" key="1">
    <citation type="submission" date="2022-10" db="EMBL/GenBank/DDBJ databases">
        <authorList>
            <person name="Chen Y."/>
            <person name="Dougan E. K."/>
            <person name="Chan C."/>
            <person name="Rhodes N."/>
            <person name="Thang M."/>
        </authorList>
    </citation>
    <scope>NUCLEOTIDE SEQUENCE</scope>
</reference>
<dbReference type="InterPro" id="IPR011060">
    <property type="entry name" value="RibuloseP-bd_barrel"/>
</dbReference>
<dbReference type="PANTHER" id="PTHR42894">
    <property type="entry name" value="N-(5'-PHOSPHORIBOSYL)ANTHRANILATE ISOMERASE"/>
    <property type="match status" value="1"/>
</dbReference>
<name>A0A9P1D5D9_9DINO</name>
<dbReference type="HAMAP" id="MF_00135">
    <property type="entry name" value="PRAI"/>
    <property type="match status" value="1"/>
</dbReference>
<organism evidence="9">
    <name type="scientific">Cladocopium goreaui</name>
    <dbReference type="NCBI Taxonomy" id="2562237"/>
    <lineage>
        <taxon>Eukaryota</taxon>
        <taxon>Sar</taxon>
        <taxon>Alveolata</taxon>
        <taxon>Dinophyceae</taxon>
        <taxon>Suessiales</taxon>
        <taxon>Symbiodiniaceae</taxon>
        <taxon>Cladocopium</taxon>
    </lineage>
</organism>
<comment type="pathway">
    <text evidence="1">Amino-acid biosynthesis; L-tryptophan biosynthesis; L-tryptophan from chorismate: step 3/5.</text>
</comment>
<sequence>VGVFMDQPLEEVSATALAVELDVVQLHGAEDAKFVEELQKLLPDTWLIKVVHLPPKTSAKNGEGQLAQLKEKLSSYTSCDAILLDTAVKGSNSGGTGAAFDWNVAKHCQEEWGIPVIVAGGLTDANVAELVSSVRPFGVDVASGVEDAPGVKNSEKTNGYVREAKRARFGA</sequence>
<evidence type="ECO:0000313" key="11">
    <source>
        <dbReference type="Proteomes" id="UP001152797"/>
    </source>
</evidence>
<dbReference type="SUPFAM" id="SSF51366">
    <property type="entry name" value="Ribulose-phoshate binding barrel"/>
    <property type="match status" value="1"/>
</dbReference>
<dbReference type="InterPro" id="IPR001240">
    <property type="entry name" value="PRAI_dom"/>
</dbReference>
<dbReference type="EMBL" id="CAMXCT010003464">
    <property type="protein sequence ID" value="CAI4004642.1"/>
    <property type="molecule type" value="Genomic_DNA"/>
</dbReference>
<dbReference type="Pfam" id="PF00697">
    <property type="entry name" value="PRAI"/>
    <property type="match status" value="1"/>
</dbReference>
<proteinExistence type="inferred from homology"/>
<feature type="non-terminal residue" evidence="9">
    <location>
        <position position="1"/>
    </location>
</feature>
<feature type="domain" description="N-(5'phosphoribosyl) anthranilate isomerase (PRAI)" evidence="8">
    <location>
        <begin position="1"/>
        <end position="161"/>
    </location>
</feature>
<dbReference type="EMBL" id="CAMXCT030003464">
    <property type="protein sequence ID" value="CAL4791954.1"/>
    <property type="molecule type" value="Genomic_DNA"/>
</dbReference>
<gene>
    <name evidence="9" type="ORF">C1SCF055_LOCUS30417</name>
</gene>
<keyword evidence="4" id="KW-0028">Amino-acid biosynthesis</keyword>
<reference evidence="10 11" key="2">
    <citation type="submission" date="2024-05" db="EMBL/GenBank/DDBJ databases">
        <authorList>
            <person name="Chen Y."/>
            <person name="Shah S."/>
            <person name="Dougan E. K."/>
            <person name="Thang M."/>
            <person name="Chan C."/>
        </authorList>
    </citation>
    <scope>NUCLEOTIDE SEQUENCE [LARGE SCALE GENOMIC DNA]</scope>
</reference>
<evidence type="ECO:0000256" key="1">
    <source>
        <dbReference type="ARBA" id="ARBA00004664"/>
    </source>
</evidence>
<dbReference type="PANTHER" id="PTHR42894:SF1">
    <property type="entry name" value="N-(5'-PHOSPHORIBOSYL)ANTHRANILATE ISOMERASE"/>
    <property type="match status" value="1"/>
</dbReference>
<dbReference type="GO" id="GO:0000162">
    <property type="term" value="P:L-tryptophan biosynthetic process"/>
    <property type="evidence" value="ECO:0007669"/>
    <property type="project" value="UniProtKB-KW"/>
</dbReference>
<evidence type="ECO:0000313" key="9">
    <source>
        <dbReference type="EMBL" id="CAI4004642.1"/>
    </source>
</evidence>
<keyword evidence="11" id="KW-1185">Reference proteome</keyword>
<accession>A0A9P1D5D9</accession>
<dbReference type="GO" id="GO:0004640">
    <property type="term" value="F:phosphoribosylanthranilate isomerase activity"/>
    <property type="evidence" value="ECO:0007669"/>
    <property type="project" value="UniProtKB-EC"/>
</dbReference>
<protein>
    <recommendedName>
        <fullName evidence="3">phosphoribosylanthranilate isomerase</fullName>
        <ecNumber evidence="3">5.3.1.24</ecNumber>
    </recommendedName>
</protein>
<keyword evidence="5" id="KW-0822">Tryptophan biosynthesis</keyword>
<evidence type="ECO:0000256" key="7">
    <source>
        <dbReference type="ARBA" id="ARBA00023235"/>
    </source>
</evidence>
<evidence type="ECO:0000256" key="5">
    <source>
        <dbReference type="ARBA" id="ARBA00022822"/>
    </source>
</evidence>
<evidence type="ECO:0000256" key="6">
    <source>
        <dbReference type="ARBA" id="ARBA00023141"/>
    </source>
</evidence>
<dbReference type="Gene3D" id="3.20.20.70">
    <property type="entry name" value="Aldolase class I"/>
    <property type="match status" value="1"/>
</dbReference>
<keyword evidence="7" id="KW-0413">Isomerase</keyword>
<evidence type="ECO:0000256" key="4">
    <source>
        <dbReference type="ARBA" id="ARBA00022605"/>
    </source>
</evidence>
<comment type="similarity">
    <text evidence="2">Belongs to the TrpF family.</text>
</comment>
<dbReference type="EC" id="5.3.1.24" evidence="3"/>
<evidence type="ECO:0000259" key="8">
    <source>
        <dbReference type="Pfam" id="PF00697"/>
    </source>
</evidence>
<evidence type="ECO:0000256" key="3">
    <source>
        <dbReference type="ARBA" id="ARBA00012572"/>
    </source>
</evidence>
<dbReference type="InterPro" id="IPR013785">
    <property type="entry name" value="Aldolase_TIM"/>
</dbReference>
<evidence type="ECO:0000256" key="2">
    <source>
        <dbReference type="ARBA" id="ARBA00007571"/>
    </source>
</evidence>
<dbReference type="Proteomes" id="UP001152797">
    <property type="component" value="Unassembled WGS sequence"/>
</dbReference>
<dbReference type="CDD" id="cd00405">
    <property type="entry name" value="PRAI"/>
    <property type="match status" value="1"/>
</dbReference>
<dbReference type="EMBL" id="CAMXCT020003464">
    <property type="protein sequence ID" value="CAL1158017.1"/>
    <property type="molecule type" value="Genomic_DNA"/>
</dbReference>
<dbReference type="AlphaFoldDB" id="A0A9P1D5D9"/>
<dbReference type="InterPro" id="IPR044643">
    <property type="entry name" value="TrpF_fam"/>
</dbReference>
<comment type="caution">
    <text evidence="9">The sequence shown here is derived from an EMBL/GenBank/DDBJ whole genome shotgun (WGS) entry which is preliminary data.</text>
</comment>
<keyword evidence="6" id="KW-0057">Aromatic amino acid biosynthesis</keyword>
<evidence type="ECO:0000313" key="10">
    <source>
        <dbReference type="EMBL" id="CAL4791954.1"/>
    </source>
</evidence>